<reference evidence="4 5" key="1">
    <citation type="submission" date="2014-03" db="EMBL/GenBank/DDBJ databases">
        <title>Genome of Haematobacter massiliensis CCUG 47968.</title>
        <authorList>
            <person name="Wang D."/>
            <person name="Wang G."/>
        </authorList>
    </citation>
    <scope>NUCLEOTIDE SEQUENCE [LARGE SCALE GENOMIC DNA]</scope>
    <source>
        <strain evidence="4 5">CCUG 47968</strain>
    </source>
</reference>
<dbReference type="GO" id="GO:0016829">
    <property type="term" value="F:lyase activity"/>
    <property type="evidence" value="ECO:0007669"/>
    <property type="project" value="UniProtKB-KW"/>
</dbReference>
<sequence length="261" mass="28391">MTPDITTARAARLACRSNTPLPTAGMAPGFTQCNMISLPKDWAWDFLLYAQRNPKPCPVLDVTDPGSYRTALAPDADLRTDIPLYRIWRDGELVEEVADATPTWAEHPDLVTFLIGCSFTFETPLQQAGIEVRHIAQGRNVPMFLTDRDCRPAGRLHGKMVVSMRPIPAGRVAEAAMISGRTPAVHGAPVHIGAPEAIGIPDLSRPDFGDAVDIREGEIPVFWACGVTPQAAVMASRPPFAITHAPGHMFITDVPDTHWQA</sequence>
<dbReference type="PANTHER" id="PTHR32022:SF10">
    <property type="entry name" value="D-GLUTAMATE CYCLASE, MITOCHONDRIAL"/>
    <property type="match status" value="1"/>
</dbReference>
<dbReference type="HAMAP" id="MF_01830">
    <property type="entry name" value="Hydro_lyase"/>
    <property type="match status" value="1"/>
</dbReference>
<dbReference type="InterPro" id="IPR009906">
    <property type="entry name" value="D-Glu_cyclase"/>
</dbReference>
<dbReference type="RefSeq" id="WP_035710424.1">
    <property type="nucleotide sequence ID" value="NZ_CAMIFG010000073.1"/>
</dbReference>
<dbReference type="STRING" id="195105.CN97_15770"/>
<dbReference type="PIRSF" id="PIRSF029755">
    <property type="entry name" value="UCP029755"/>
    <property type="match status" value="1"/>
</dbReference>
<keyword evidence="5" id="KW-1185">Reference proteome</keyword>
<keyword evidence="2 3" id="KW-0456">Lyase</keyword>
<proteinExistence type="inferred from homology"/>
<comment type="similarity">
    <text evidence="1 3">Belongs to the D-glutamate cyclase family.</text>
</comment>
<dbReference type="Pfam" id="PF07286">
    <property type="entry name" value="D-Glu_cyclase"/>
    <property type="match status" value="1"/>
</dbReference>
<dbReference type="AlphaFoldDB" id="A0A086Y5Q5"/>
<protein>
    <recommendedName>
        <fullName evidence="3">Putative hydro-lyase CN97_15770</fullName>
        <ecNumber evidence="3">4.2.1.-</ecNumber>
    </recommendedName>
</protein>
<dbReference type="PANTHER" id="PTHR32022">
    <property type="entry name" value="D-GLUTAMATE CYCLASE, MITOCHONDRIAL"/>
    <property type="match status" value="1"/>
</dbReference>
<evidence type="ECO:0000313" key="5">
    <source>
        <dbReference type="Proteomes" id="UP000028826"/>
    </source>
</evidence>
<dbReference type="InterPro" id="IPR038021">
    <property type="entry name" value="Putative_hydro-lyase"/>
</dbReference>
<comment type="caution">
    <text evidence="4">The sequence shown here is derived from an EMBL/GenBank/DDBJ whole genome shotgun (WGS) entry which is preliminary data.</text>
</comment>
<evidence type="ECO:0000256" key="1">
    <source>
        <dbReference type="ARBA" id="ARBA00007896"/>
    </source>
</evidence>
<evidence type="ECO:0000313" key="4">
    <source>
        <dbReference type="EMBL" id="KFI29605.1"/>
    </source>
</evidence>
<evidence type="ECO:0000256" key="3">
    <source>
        <dbReference type="HAMAP-Rule" id="MF_01830"/>
    </source>
</evidence>
<dbReference type="SUPFAM" id="SSF160920">
    <property type="entry name" value="PSTPO5379-like"/>
    <property type="match status" value="1"/>
</dbReference>
<organism evidence="4 5">
    <name type="scientific">Haematobacter massiliensis</name>
    <dbReference type="NCBI Taxonomy" id="195105"/>
    <lineage>
        <taxon>Bacteria</taxon>
        <taxon>Pseudomonadati</taxon>
        <taxon>Pseudomonadota</taxon>
        <taxon>Alphaproteobacteria</taxon>
        <taxon>Rhodobacterales</taxon>
        <taxon>Paracoccaceae</taxon>
        <taxon>Haematobacter</taxon>
    </lineage>
</organism>
<dbReference type="OrthoDB" id="149585at2"/>
<name>A0A086Y5Q5_9RHOB</name>
<dbReference type="Gene3D" id="3.30.2040.10">
    <property type="entry name" value="PSTPO5379-like domain"/>
    <property type="match status" value="1"/>
</dbReference>
<dbReference type="eggNOG" id="COG4336">
    <property type="taxonomic scope" value="Bacteria"/>
</dbReference>
<dbReference type="EC" id="4.2.1.-" evidence="3"/>
<dbReference type="EMBL" id="JGYG01000005">
    <property type="protein sequence ID" value="KFI29605.1"/>
    <property type="molecule type" value="Genomic_DNA"/>
</dbReference>
<dbReference type="InterPro" id="IPR016938">
    <property type="entry name" value="UPF0317"/>
</dbReference>
<dbReference type="NCBIfam" id="NF003969">
    <property type="entry name" value="PRK05463.1"/>
    <property type="match status" value="1"/>
</dbReference>
<dbReference type="Gene3D" id="3.40.1640.10">
    <property type="entry name" value="PSTPO5379-like"/>
    <property type="match status" value="1"/>
</dbReference>
<dbReference type="FunFam" id="3.30.2040.10:FF:000001">
    <property type="entry name" value="D-glutamate cyclase, mitochondrial"/>
    <property type="match status" value="1"/>
</dbReference>
<gene>
    <name evidence="4" type="ORF">CN97_15770</name>
</gene>
<evidence type="ECO:0000256" key="2">
    <source>
        <dbReference type="ARBA" id="ARBA00023239"/>
    </source>
</evidence>
<dbReference type="Proteomes" id="UP000028826">
    <property type="component" value="Unassembled WGS sequence"/>
</dbReference>
<accession>A0A086Y5Q5</accession>